<evidence type="ECO:0000256" key="1">
    <source>
        <dbReference type="ARBA" id="ARBA00010211"/>
    </source>
</evidence>
<evidence type="ECO:0000313" key="4">
    <source>
        <dbReference type="EMBL" id="HJA70384.1"/>
    </source>
</evidence>
<dbReference type="Pfam" id="PF01557">
    <property type="entry name" value="FAA_hydrolase"/>
    <property type="match status" value="1"/>
</dbReference>
<organism evidence="4 5">
    <name type="scientific">Candidatus Lachnoclostridium stercoravium</name>
    <dbReference type="NCBI Taxonomy" id="2838633"/>
    <lineage>
        <taxon>Bacteria</taxon>
        <taxon>Bacillati</taxon>
        <taxon>Bacillota</taxon>
        <taxon>Clostridia</taxon>
        <taxon>Lachnospirales</taxon>
        <taxon>Lachnospiraceae</taxon>
    </lineage>
</organism>
<evidence type="ECO:0000313" key="5">
    <source>
        <dbReference type="Proteomes" id="UP000823900"/>
    </source>
</evidence>
<dbReference type="SUPFAM" id="SSF56529">
    <property type="entry name" value="FAH"/>
    <property type="match status" value="1"/>
</dbReference>
<dbReference type="PANTHER" id="PTHR11820">
    <property type="entry name" value="ACYLPYRUVASE"/>
    <property type="match status" value="1"/>
</dbReference>
<reference evidence="4" key="1">
    <citation type="journal article" date="2021" name="PeerJ">
        <title>Extensive microbial diversity within the chicken gut microbiome revealed by metagenomics and culture.</title>
        <authorList>
            <person name="Gilroy R."/>
            <person name="Ravi A."/>
            <person name="Getino M."/>
            <person name="Pursley I."/>
            <person name="Horton D.L."/>
            <person name="Alikhan N.F."/>
            <person name="Baker D."/>
            <person name="Gharbi K."/>
            <person name="Hall N."/>
            <person name="Watson M."/>
            <person name="Adriaenssens E.M."/>
            <person name="Foster-Nyarko E."/>
            <person name="Jarju S."/>
            <person name="Secka A."/>
            <person name="Antonio M."/>
            <person name="Oren A."/>
            <person name="Chaudhuri R.R."/>
            <person name="La Ragione R."/>
            <person name="Hildebrand F."/>
            <person name="Pallen M.J."/>
        </authorList>
    </citation>
    <scope>NUCLEOTIDE SEQUENCE</scope>
    <source>
        <strain evidence="4">CHK178-16964</strain>
    </source>
</reference>
<dbReference type="InterPro" id="IPR036663">
    <property type="entry name" value="Fumarylacetoacetase_C_sf"/>
</dbReference>
<dbReference type="EMBL" id="DWZA01000020">
    <property type="protein sequence ID" value="HJA70384.1"/>
    <property type="molecule type" value="Genomic_DNA"/>
</dbReference>
<feature type="domain" description="Fumarylacetoacetase-like C-terminal" evidence="3">
    <location>
        <begin position="7"/>
        <end position="202"/>
    </location>
</feature>
<dbReference type="GO" id="GO:0046872">
    <property type="term" value="F:metal ion binding"/>
    <property type="evidence" value="ECO:0007669"/>
    <property type="project" value="UniProtKB-KW"/>
</dbReference>
<evidence type="ECO:0000259" key="3">
    <source>
        <dbReference type="Pfam" id="PF01557"/>
    </source>
</evidence>
<dbReference type="AlphaFoldDB" id="A0A9D2HH29"/>
<dbReference type="InterPro" id="IPR011234">
    <property type="entry name" value="Fumarylacetoacetase-like_C"/>
</dbReference>
<dbReference type="Proteomes" id="UP000823900">
    <property type="component" value="Unassembled WGS sequence"/>
</dbReference>
<comment type="similarity">
    <text evidence="1">Belongs to the FAH family.</text>
</comment>
<accession>A0A9D2HH29</accession>
<keyword evidence="2" id="KW-0479">Metal-binding</keyword>
<evidence type="ECO:0000256" key="2">
    <source>
        <dbReference type="ARBA" id="ARBA00022723"/>
    </source>
</evidence>
<dbReference type="GO" id="GO:0018773">
    <property type="term" value="F:acetylpyruvate hydrolase activity"/>
    <property type="evidence" value="ECO:0007669"/>
    <property type="project" value="TreeGrafter"/>
</dbReference>
<comment type="caution">
    <text evidence="4">The sequence shown here is derived from an EMBL/GenBank/DDBJ whole genome shotgun (WGS) entry which is preliminary data.</text>
</comment>
<sequence length="204" mass="22320">MAVRAGKIICSGLNYRDTVLEDGAKFPEKPLLFLKPDTAIIGDGEAIVKPEEVKILTIEAELAVVIGKKGKNIPREKAWDYIRGCRAANDVTAKDAQKEDIQWTRAKSYDTFLPLSPEVPVNGPLEDVEVCSYINGKLAQKGNIRDMIFDIPYLVSYISGIMTLEPGDIILTGTPGGYGKEVRPGDEVRIEISGVGRITNEVTI</sequence>
<proteinExistence type="inferred from homology"/>
<reference evidence="4" key="2">
    <citation type="submission" date="2021-04" db="EMBL/GenBank/DDBJ databases">
        <authorList>
            <person name="Gilroy R."/>
        </authorList>
    </citation>
    <scope>NUCLEOTIDE SEQUENCE</scope>
    <source>
        <strain evidence="4">CHK178-16964</strain>
    </source>
</reference>
<protein>
    <submittedName>
        <fullName evidence="4">Fumarylacetoacetate hydrolase family protein</fullName>
    </submittedName>
</protein>
<name>A0A9D2HH29_9FIRM</name>
<keyword evidence="4" id="KW-0378">Hydrolase</keyword>
<dbReference type="Gene3D" id="3.90.850.10">
    <property type="entry name" value="Fumarylacetoacetase-like, C-terminal domain"/>
    <property type="match status" value="1"/>
</dbReference>
<dbReference type="PANTHER" id="PTHR11820:SF7">
    <property type="entry name" value="ACYLPYRUVASE FAHD1, MITOCHONDRIAL"/>
    <property type="match status" value="1"/>
</dbReference>
<gene>
    <name evidence="4" type="ORF">IAA07_02235</name>
</gene>